<gene>
    <name evidence="1" type="ORF">U9M48_031042</name>
</gene>
<reference evidence="1 2" key="1">
    <citation type="submission" date="2024-02" db="EMBL/GenBank/DDBJ databases">
        <title>High-quality chromosome-scale genome assembly of Pensacola bahiagrass (Paspalum notatum Flugge var. saurae).</title>
        <authorList>
            <person name="Vega J.M."/>
            <person name="Podio M."/>
            <person name="Orjuela J."/>
            <person name="Siena L.A."/>
            <person name="Pessino S.C."/>
            <person name="Combes M.C."/>
            <person name="Mariac C."/>
            <person name="Albertini E."/>
            <person name="Pupilli F."/>
            <person name="Ortiz J.P.A."/>
            <person name="Leblanc O."/>
        </authorList>
    </citation>
    <scope>NUCLEOTIDE SEQUENCE [LARGE SCALE GENOMIC DNA]</scope>
    <source>
        <strain evidence="1">R1</strain>
        <tissue evidence="1">Leaf</tissue>
    </source>
</reference>
<evidence type="ECO:0000313" key="2">
    <source>
        <dbReference type="Proteomes" id="UP001341281"/>
    </source>
</evidence>
<name>A0AAQ3X4B5_PASNO</name>
<dbReference type="AlphaFoldDB" id="A0AAQ3X4B5"/>
<proteinExistence type="predicted"/>
<protein>
    <submittedName>
        <fullName evidence="1">Uncharacterized protein</fullName>
    </submittedName>
</protein>
<dbReference type="EMBL" id="CP144751">
    <property type="protein sequence ID" value="WVZ83950.1"/>
    <property type="molecule type" value="Genomic_DNA"/>
</dbReference>
<sequence length="238" mass="25976">MPQPAARSAEAAALCPVLVAPPPLSPFPALLGSASCCSKTNAQRGLLVVSLLLLPRRWSGHGGPDPCHGKLIRLQSLQSLWKKHRALCLVAGQTCKPQRAREQVVVFLAVPSGSSFACCRSNIKAEDATRMCWCCPRRLGPSGTTISTGSFLFFPEYGSKHRLRSSLRSTQQPCSLFSLASRALTTAAQELTKMTHNFYDDTALPKLVADFASLELSPVDERTMTDFKGTYYDLKMEE</sequence>
<organism evidence="1 2">
    <name type="scientific">Paspalum notatum var. saurae</name>
    <dbReference type="NCBI Taxonomy" id="547442"/>
    <lineage>
        <taxon>Eukaryota</taxon>
        <taxon>Viridiplantae</taxon>
        <taxon>Streptophyta</taxon>
        <taxon>Embryophyta</taxon>
        <taxon>Tracheophyta</taxon>
        <taxon>Spermatophyta</taxon>
        <taxon>Magnoliopsida</taxon>
        <taxon>Liliopsida</taxon>
        <taxon>Poales</taxon>
        <taxon>Poaceae</taxon>
        <taxon>PACMAD clade</taxon>
        <taxon>Panicoideae</taxon>
        <taxon>Andropogonodae</taxon>
        <taxon>Paspaleae</taxon>
        <taxon>Paspalinae</taxon>
        <taxon>Paspalum</taxon>
    </lineage>
</organism>
<accession>A0AAQ3X4B5</accession>
<dbReference type="Proteomes" id="UP001341281">
    <property type="component" value="Chromosome 07"/>
</dbReference>
<evidence type="ECO:0000313" key="1">
    <source>
        <dbReference type="EMBL" id="WVZ83950.1"/>
    </source>
</evidence>
<keyword evidence="2" id="KW-1185">Reference proteome</keyword>